<dbReference type="GO" id="GO:0140359">
    <property type="term" value="F:ABC-type transporter activity"/>
    <property type="evidence" value="ECO:0007669"/>
    <property type="project" value="InterPro"/>
</dbReference>
<keyword evidence="3" id="KW-0547">Nucleotide-binding</keyword>
<evidence type="ECO:0000256" key="3">
    <source>
        <dbReference type="ARBA" id="ARBA00022741"/>
    </source>
</evidence>
<dbReference type="InterPro" id="IPR036640">
    <property type="entry name" value="ABC1_TM_sf"/>
</dbReference>
<feature type="transmembrane region" description="Helical" evidence="7">
    <location>
        <begin position="92"/>
        <end position="109"/>
    </location>
</feature>
<proteinExistence type="predicted"/>
<feature type="domain" description="ABC transporter" evidence="8">
    <location>
        <begin position="358"/>
        <end position="590"/>
    </location>
</feature>
<comment type="subcellular location">
    <subcellularLocation>
        <location evidence="1">Cell membrane</location>
        <topology evidence="1">Multi-pass membrane protein</topology>
    </subcellularLocation>
</comment>
<protein>
    <submittedName>
        <fullName evidence="10">HlyB/MsbA family ABC transporter</fullName>
    </submittedName>
</protein>
<dbReference type="PROSITE" id="PS50893">
    <property type="entry name" value="ABC_TRANSPORTER_2"/>
    <property type="match status" value="1"/>
</dbReference>
<evidence type="ECO:0000256" key="1">
    <source>
        <dbReference type="ARBA" id="ARBA00004651"/>
    </source>
</evidence>
<dbReference type="Pfam" id="PF00005">
    <property type="entry name" value="ABC_tran"/>
    <property type="match status" value="1"/>
</dbReference>
<feature type="transmembrane region" description="Helical" evidence="7">
    <location>
        <begin position="141"/>
        <end position="159"/>
    </location>
</feature>
<name>A0A5J4KYY5_9CHLR</name>
<keyword evidence="11" id="KW-1185">Reference proteome</keyword>
<dbReference type="Gene3D" id="1.20.1560.10">
    <property type="entry name" value="ABC transporter type 1, transmembrane domain"/>
    <property type="match status" value="1"/>
</dbReference>
<dbReference type="SUPFAM" id="SSF90123">
    <property type="entry name" value="ABC transporter transmembrane region"/>
    <property type="match status" value="1"/>
</dbReference>
<evidence type="ECO:0000259" key="8">
    <source>
        <dbReference type="PROSITE" id="PS50893"/>
    </source>
</evidence>
<dbReference type="PANTHER" id="PTHR24221">
    <property type="entry name" value="ATP-BINDING CASSETTE SUB-FAMILY B"/>
    <property type="match status" value="1"/>
</dbReference>
<dbReference type="AlphaFoldDB" id="A0A5J4KYY5"/>
<dbReference type="GO" id="GO:0005524">
    <property type="term" value="F:ATP binding"/>
    <property type="evidence" value="ECO:0007669"/>
    <property type="project" value="UniProtKB-KW"/>
</dbReference>
<accession>A0A5J4KYY5</accession>
<evidence type="ECO:0000256" key="2">
    <source>
        <dbReference type="ARBA" id="ARBA00022692"/>
    </source>
</evidence>
<evidence type="ECO:0000259" key="9">
    <source>
        <dbReference type="PROSITE" id="PS50929"/>
    </source>
</evidence>
<dbReference type="RefSeq" id="WP_151759327.1">
    <property type="nucleotide sequence ID" value="NZ_BKZW01000004.1"/>
</dbReference>
<dbReference type="EMBL" id="BKZW01000004">
    <property type="protein sequence ID" value="GER91711.1"/>
    <property type="molecule type" value="Genomic_DNA"/>
</dbReference>
<evidence type="ECO:0000256" key="4">
    <source>
        <dbReference type="ARBA" id="ARBA00022840"/>
    </source>
</evidence>
<dbReference type="Proteomes" id="UP000326912">
    <property type="component" value="Unassembled WGS sequence"/>
</dbReference>
<evidence type="ECO:0000313" key="10">
    <source>
        <dbReference type="EMBL" id="GER91711.1"/>
    </source>
</evidence>
<dbReference type="GO" id="GO:0016887">
    <property type="term" value="F:ATP hydrolysis activity"/>
    <property type="evidence" value="ECO:0007669"/>
    <property type="project" value="InterPro"/>
</dbReference>
<dbReference type="InterPro" id="IPR003593">
    <property type="entry name" value="AAA+_ATPase"/>
</dbReference>
<dbReference type="PANTHER" id="PTHR24221:SF423">
    <property type="entry name" value="ABC TRANSPORTER"/>
    <property type="match status" value="1"/>
</dbReference>
<dbReference type="SUPFAM" id="SSF52540">
    <property type="entry name" value="P-loop containing nucleoside triphosphate hydrolases"/>
    <property type="match status" value="1"/>
</dbReference>
<keyword evidence="2 7" id="KW-0812">Transmembrane</keyword>
<feature type="transmembrane region" description="Helical" evidence="7">
    <location>
        <begin position="253"/>
        <end position="274"/>
    </location>
</feature>
<sequence length="597" mass="66789">MAQTADRGIKVWLFNWRLISYRPWPYLAYGFFRITFFVLQIIPGLIEKSVFDTLTGAAPVAVSLWGLIALYVSTELVRLSLSFGETWAYYTFRYTTGALLSFNLFASILRRPGAKTFPVAAGDAINRFQNDIDETCDFPMWLPYIIGQTIAALIAIIIMARINLLITLVIFLPLAVTLLAARIAWGRIHHYYDAGRKATGNVTGFLGELFSAVQAVKVANAEQHVLRHLHTLNDQRRKAMVRTQLFRELLDSISANAVTFGIGITLLLAGQAMAAKSFTVGDFALFVYYLWFTTTLPAQWGMFLGDYKYQEVSIQRMVELIPDESAHVLIQHAPVYEREQLPALVHTEKISAHQLQELTVRGLTYQYPGTENGIRAIDLRLKRGTFTVITGRVGSGKTTLLRVLLGLLPRDAGEIYWNEQQVDDPANFFQPPYSAYTAQIPRLFSDTLRNNLLLGIPAAQTDLAAALHAAVMEQDVAEMPQGLATLIGSRGIRLSGGQVQRAAAARMYVRDPELLVFDDLSSALDVETERALWERSFARQDATCLVVTHRRAALQRADHIIVLKDGKIDAEGTLDELLATNEEMGRLWRGDYGDEQP</sequence>
<evidence type="ECO:0000256" key="6">
    <source>
        <dbReference type="ARBA" id="ARBA00023136"/>
    </source>
</evidence>
<dbReference type="InterPro" id="IPR039421">
    <property type="entry name" value="Type_1_exporter"/>
</dbReference>
<feature type="transmembrane region" description="Helical" evidence="7">
    <location>
        <begin position="26"/>
        <end position="46"/>
    </location>
</feature>
<dbReference type="InterPro" id="IPR003439">
    <property type="entry name" value="ABC_transporter-like_ATP-bd"/>
</dbReference>
<evidence type="ECO:0000313" key="11">
    <source>
        <dbReference type="Proteomes" id="UP000326912"/>
    </source>
</evidence>
<keyword evidence="6 7" id="KW-0472">Membrane</keyword>
<feature type="transmembrane region" description="Helical" evidence="7">
    <location>
        <begin position="165"/>
        <end position="185"/>
    </location>
</feature>
<dbReference type="Pfam" id="PF00664">
    <property type="entry name" value="ABC_membrane"/>
    <property type="match status" value="1"/>
</dbReference>
<evidence type="ECO:0000256" key="5">
    <source>
        <dbReference type="ARBA" id="ARBA00022989"/>
    </source>
</evidence>
<evidence type="ECO:0000256" key="7">
    <source>
        <dbReference type="SAM" id="Phobius"/>
    </source>
</evidence>
<comment type="caution">
    <text evidence="10">The sequence shown here is derived from an EMBL/GenBank/DDBJ whole genome shotgun (WGS) entry which is preliminary data.</text>
</comment>
<feature type="domain" description="ABC transmembrane type-1" evidence="9">
    <location>
        <begin position="27"/>
        <end position="295"/>
    </location>
</feature>
<reference evidence="10 11" key="1">
    <citation type="submission" date="2019-10" db="EMBL/GenBank/DDBJ databases">
        <title>Dictyobacter vulcani sp. nov., within the class Ktedonobacteria, isolated from soil of volcanic Mt. Zao.</title>
        <authorList>
            <person name="Zheng Y."/>
            <person name="Wang C.M."/>
            <person name="Sakai Y."/>
            <person name="Abe K."/>
            <person name="Yokota A."/>
            <person name="Yabe S."/>
        </authorList>
    </citation>
    <scope>NUCLEOTIDE SEQUENCE [LARGE SCALE GENOMIC DNA]</scope>
    <source>
        <strain evidence="10 11">W12</strain>
    </source>
</reference>
<dbReference type="Gene3D" id="3.40.50.300">
    <property type="entry name" value="P-loop containing nucleotide triphosphate hydrolases"/>
    <property type="match status" value="1"/>
</dbReference>
<dbReference type="SMART" id="SM00382">
    <property type="entry name" value="AAA"/>
    <property type="match status" value="1"/>
</dbReference>
<organism evidence="10 11">
    <name type="scientific">Dictyobacter vulcani</name>
    <dbReference type="NCBI Taxonomy" id="2607529"/>
    <lineage>
        <taxon>Bacteria</taxon>
        <taxon>Bacillati</taxon>
        <taxon>Chloroflexota</taxon>
        <taxon>Ktedonobacteria</taxon>
        <taxon>Ktedonobacterales</taxon>
        <taxon>Dictyobacteraceae</taxon>
        <taxon>Dictyobacter</taxon>
    </lineage>
</organism>
<dbReference type="PROSITE" id="PS50929">
    <property type="entry name" value="ABC_TM1F"/>
    <property type="match status" value="1"/>
</dbReference>
<feature type="transmembrane region" description="Helical" evidence="7">
    <location>
        <begin position="286"/>
        <end position="307"/>
    </location>
</feature>
<keyword evidence="5 7" id="KW-1133">Transmembrane helix</keyword>
<dbReference type="InterPro" id="IPR011527">
    <property type="entry name" value="ABC1_TM_dom"/>
</dbReference>
<dbReference type="GO" id="GO:0005886">
    <property type="term" value="C:plasma membrane"/>
    <property type="evidence" value="ECO:0007669"/>
    <property type="project" value="UniProtKB-SubCell"/>
</dbReference>
<dbReference type="InterPro" id="IPR027417">
    <property type="entry name" value="P-loop_NTPase"/>
</dbReference>
<feature type="transmembrane region" description="Helical" evidence="7">
    <location>
        <begin position="53"/>
        <end position="72"/>
    </location>
</feature>
<gene>
    <name evidence="10" type="ORF">KDW_58730</name>
</gene>
<keyword evidence="4" id="KW-0067">ATP-binding</keyword>